<organism evidence="2 3">
    <name type="scientific">Cordylochernes scorpioides</name>
    <dbReference type="NCBI Taxonomy" id="51811"/>
    <lineage>
        <taxon>Eukaryota</taxon>
        <taxon>Metazoa</taxon>
        <taxon>Ecdysozoa</taxon>
        <taxon>Arthropoda</taxon>
        <taxon>Chelicerata</taxon>
        <taxon>Arachnida</taxon>
        <taxon>Pseudoscorpiones</taxon>
        <taxon>Cheliferoidea</taxon>
        <taxon>Chernetidae</taxon>
        <taxon>Cordylochernes</taxon>
    </lineage>
</organism>
<dbReference type="EMBL" id="CP092868">
    <property type="protein sequence ID" value="UYV68601.1"/>
    <property type="molecule type" value="Genomic_DNA"/>
</dbReference>
<dbReference type="CDD" id="cd01650">
    <property type="entry name" value="RT_nLTR_like"/>
    <property type="match status" value="1"/>
</dbReference>
<dbReference type="Proteomes" id="UP001235939">
    <property type="component" value="Chromosome 06"/>
</dbReference>
<dbReference type="Pfam" id="PF00078">
    <property type="entry name" value="RVT_1"/>
    <property type="match status" value="1"/>
</dbReference>
<evidence type="ECO:0000313" key="3">
    <source>
        <dbReference type="Proteomes" id="UP001235939"/>
    </source>
</evidence>
<evidence type="ECO:0000313" key="2">
    <source>
        <dbReference type="EMBL" id="UYV68601.1"/>
    </source>
</evidence>
<dbReference type="SUPFAM" id="SSF56672">
    <property type="entry name" value="DNA/RNA polymerases"/>
    <property type="match status" value="1"/>
</dbReference>
<dbReference type="InterPro" id="IPR043502">
    <property type="entry name" value="DNA/RNA_pol_sf"/>
</dbReference>
<proteinExistence type="predicted"/>
<dbReference type="PROSITE" id="PS50878">
    <property type="entry name" value="RT_POL"/>
    <property type="match status" value="1"/>
</dbReference>
<name>A0ABY6KIC7_9ARAC</name>
<dbReference type="InterPro" id="IPR043128">
    <property type="entry name" value="Rev_trsase/Diguanyl_cyclase"/>
</dbReference>
<dbReference type="InterPro" id="IPR000477">
    <property type="entry name" value="RT_dom"/>
</dbReference>
<protein>
    <recommendedName>
        <fullName evidence="1">Reverse transcriptase domain-containing protein</fullName>
    </recommendedName>
</protein>
<reference evidence="2 3" key="1">
    <citation type="submission" date="2022-01" db="EMBL/GenBank/DDBJ databases">
        <title>A chromosomal length assembly of Cordylochernes scorpioides.</title>
        <authorList>
            <person name="Zeh D."/>
            <person name="Zeh J."/>
        </authorList>
    </citation>
    <scope>NUCLEOTIDE SEQUENCE [LARGE SCALE GENOMIC DNA]</scope>
    <source>
        <strain evidence="2">IN4F17</strain>
        <tissue evidence="2">Whole Body</tissue>
    </source>
</reference>
<keyword evidence="3" id="KW-1185">Reference proteome</keyword>
<gene>
    <name evidence="2" type="ORF">LAZ67_6000176</name>
</gene>
<feature type="domain" description="Reverse transcriptase" evidence="1">
    <location>
        <begin position="184"/>
        <end position="449"/>
    </location>
</feature>
<sequence>MYNEYGASTTAVEFGGESPAGLQRHHVFRDLRRKRRSRTLPLRRWRGPREVFTSNHRISLNFKETNTDADRNIYVSNRKRYTTLINFNKKKYHIYNPRRNIYTGLAELLPRTNDYRENLRICNLHNVISQNDPILDSEITNADIYKEIAGLRSNKACGPDGIPNEVLKTLPDSYILLLKQLYNSVMTTGKYPAIWTNSTIHPIFKNGYKNSPSNYRGIALISNVSKLFTSILRSRLEEWVEGRRVIPENQAGFRKERSCIDHIFTLTTLIQLSLRKKRGKLYVFFVDLRKAFDTVPHSLLWKKLYNLGISYQFISTIKSYYEQATIAIRWKGSFTESIKINSGVLQGEPLSPLLFILFITDLIEIYNNSDLPSVNLPEFGDIHLLLYADDIAIIGESRINLQKKIKILKEYLDENLMTLNESKSKIMVPESAQIHSRLPNQIRNRSYLIECNSLKINPEVLAAGVEYEQ</sequence>
<accession>A0ABY6KIC7</accession>
<dbReference type="PANTHER" id="PTHR19446">
    <property type="entry name" value="REVERSE TRANSCRIPTASES"/>
    <property type="match status" value="1"/>
</dbReference>
<dbReference type="Gene3D" id="3.30.70.270">
    <property type="match status" value="1"/>
</dbReference>
<evidence type="ECO:0000259" key="1">
    <source>
        <dbReference type="PROSITE" id="PS50878"/>
    </source>
</evidence>